<sequence>MMLEILYSVIARPLLLATLLPLVSLAVILVPYFRDPRGLRSYPGPFLAQLTDLWLAHKVWVGNRSPEIHNQHKKYGPFLRIGPNHISIASPAALGIIYSHSHPMLKSEFYDGLATFSAPGTFTTRDRAVHARKRRIVAHLFAPKTVRLFEDAVQKYVGQLVNQWDGMCKNTETIVPGTVTAGKIGDIPWVVRDSRVWFNCMPWLNFLAFDTIGDLAFGSPFGMLVAGKDTARIAKSLQAAMQSLGNVSKPSERLSAYEEEDIPAISSINRRSEFLVAFATLPIWLRHLVRQLPFSSGGVAATREIMSMAATTASRRVRALYDGGDGEKRRPDFLTKLLECRDEDGKALDPKELAAEAQTLLIAGSDTLSNSTCATVYWVARSPDVQEKLYAELVAALADVTDGAVAPFDKIEHLPYLNAVIDEGLRVHSTVGANLPRVVGSEGVTILGHTFTEGTVISVPSYSAHRDPDVWGYDAELFRPERWLEADKEKRDEMNKAFVPFSVGPRACVGRNLAKMQLLINIATVFRLYDIVLENPDAPLPVHDNFIRKPLNCHVGVKRR</sequence>
<dbReference type="PROSITE" id="PS00086">
    <property type="entry name" value="CYTOCHROME_P450"/>
    <property type="match status" value="1"/>
</dbReference>
<dbReference type="InterPro" id="IPR050121">
    <property type="entry name" value="Cytochrome_P450_monoxygenase"/>
</dbReference>
<keyword evidence="7 9" id="KW-0408">Iron</keyword>
<comment type="similarity">
    <text evidence="3 10">Belongs to the cytochrome P450 family.</text>
</comment>
<dbReference type="InterPro" id="IPR036396">
    <property type="entry name" value="Cyt_P450_sf"/>
</dbReference>
<evidence type="ECO:0000256" key="7">
    <source>
        <dbReference type="ARBA" id="ARBA00023004"/>
    </source>
</evidence>
<name>A0A8E2B4M8_9APHY</name>
<keyword evidence="8 10" id="KW-0503">Monooxygenase</keyword>
<dbReference type="GO" id="GO:0005506">
    <property type="term" value="F:iron ion binding"/>
    <property type="evidence" value="ECO:0007669"/>
    <property type="project" value="InterPro"/>
</dbReference>
<dbReference type="InterPro" id="IPR017972">
    <property type="entry name" value="Cyt_P450_CS"/>
</dbReference>
<feature type="binding site" description="axial binding residue" evidence="9">
    <location>
        <position position="508"/>
    </location>
    <ligand>
        <name>heme</name>
        <dbReference type="ChEBI" id="CHEBI:30413"/>
    </ligand>
    <ligandPart>
        <name>Fe</name>
        <dbReference type="ChEBI" id="CHEBI:18248"/>
    </ligandPart>
</feature>
<proteinExistence type="inferred from homology"/>
<evidence type="ECO:0000313" key="12">
    <source>
        <dbReference type="Proteomes" id="UP000250043"/>
    </source>
</evidence>
<dbReference type="InterPro" id="IPR001128">
    <property type="entry name" value="Cyt_P450"/>
</dbReference>
<comment type="pathway">
    <text evidence="2">Secondary metabolite biosynthesis.</text>
</comment>
<evidence type="ECO:0000256" key="1">
    <source>
        <dbReference type="ARBA" id="ARBA00001971"/>
    </source>
</evidence>
<dbReference type="PANTHER" id="PTHR24305">
    <property type="entry name" value="CYTOCHROME P450"/>
    <property type="match status" value="1"/>
</dbReference>
<dbReference type="AlphaFoldDB" id="A0A8E2B4M8"/>
<keyword evidence="12" id="KW-1185">Reference proteome</keyword>
<gene>
    <name evidence="11" type="ORF">OBBRIDRAFT_515812</name>
</gene>
<dbReference type="GO" id="GO:0016705">
    <property type="term" value="F:oxidoreductase activity, acting on paired donors, with incorporation or reduction of molecular oxygen"/>
    <property type="evidence" value="ECO:0007669"/>
    <property type="project" value="InterPro"/>
</dbReference>
<dbReference type="OrthoDB" id="1470350at2759"/>
<dbReference type="GO" id="GO:0020037">
    <property type="term" value="F:heme binding"/>
    <property type="evidence" value="ECO:0007669"/>
    <property type="project" value="InterPro"/>
</dbReference>
<dbReference type="PANTHER" id="PTHR24305:SF29">
    <property type="entry name" value="BENZOATE-PARA-HYDROXYLASE"/>
    <property type="match status" value="1"/>
</dbReference>
<protein>
    <submittedName>
        <fullName evidence="11">Cytochrome P450 monooxygenase pc-bph</fullName>
    </submittedName>
</protein>
<reference evidence="11 12" key="1">
    <citation type="submission" date="2016-07" db="EMBL/GenBank/DDBJ databases">
        <title>Draft genome of the white-rot fungus Obba rivulosa 3A-2.</title>
        <authorList>
            <consortium name="DOE Joint Genome Institute"/>
            <person name="Miettinen O."/>
            <person name="Riley R."/>
            <person name="Acob R."/>
            <person name="Barry K."/>
            <person name="Cullen D."/>
            <person name="De Vries R."/>
            <person name="Hainaut M."/>
            <person name="Hatakka A."/>
            <person name="Henrissat B."/>
            <person name="Hilden K."/>
            <person name="Kuo R."/>
            <person name="Labutti K."/>
            <person name="Lipzen A."/>
            <person name="Makela M.R."/>
            <person name="Sandor L."/>
            <person name="Spatafora J.W."/>
            <person name="Grigoriev I.V."/>
            <person name="Hibbett D.S."/>
        </authorList>
    </citation>
    <scope>NUCLEOTIDE SEQUENCE [LARGE SCALE GENOMIC DNA]</scope>
    <source>
        <strain evidence="11 12">3A-2</strain>
    </source>
</reference>
<dbReference type="PRINTS" id="PR00463">
    <property type="entry name" value="EP450I"/>
</dbReference>
<evidence type="ECO:0000256" key="2">
    <source>
        <dbReference type="ARBA" id="ARBA00005179"/>
    </source>
</evidence>
<dbReference type="Proteomes" id="UP000250043">
    <property type="component" value="Unassembled WGS sequence"/>
</dbReference>
<dbReference type="Pfam" id="PF00067">
    <property type="entry name" value="p450"/>
    <property type="match status" value="1"/>
</dbReference>
<evidence type="ECO:0000256" key="9">
    <source>
        <dbReference type="PIRSR" id="PIRSR602401-1"/>
    </source>
</evidence>
<evidence type="ECO:0000256" key="3">
    <source>
        <dbReference type="ARBA" id="ARBA00010617"/>
    </source>
</evidence>
<comment type="cofactor">
    <cofactor evidence="1 9">
        <name>heme</name>
        <dbReference type="ChEBI" id="CHEBI:30413"/>
    </cofactor>
</comment>
<dbReference type="GO" id="GO:0004497">
    <property type="term" value="F:monooxygenase activity"/>
    <property type="evidence" value="ECO:0007669"/>
    <property type="project" value="UniProtKB-KW"/>
</dbReference>
<dbReference type="EMBL" id="KV722382">
    <property type="protein sequence ID" value="OCH91605.1"/>
    <property type="molecule type" value="Genomic_DNA"/>
</dbReference>
<evidence type="ECO:0000256" key="4">
    <source>
        <dbReference type="ARBA" id="ARBA00022617"/>
    </source>
</evidence>
<organism evidence="11 12">
    <name type="scientific">Obba rivulosa</name>
    <dbReference type="NCBI Taxonomy" id="1052685"/>
    <lineage>
        <taxon>Eukaryota</taxon>
        <taxon>Fungi</taxon>
        <taxon>Dikarya</taxon>
        <taxon>Basidiomycota</taxon>
        <taxon>Agaricomycotina</taxon>
        <taxon>Agaricomycetes</taxon>
        <taxon>Polyporales</taxon>
        <taxon>Gelatoporiaceae</taxon>
        <taxon>Obba</taxon>
    </lineage>
</organism>
<keyword evidence="6 10" id="KW-0560">Oxidoreductase</keyword>
<evidence type="ECO:0000313" key="11">
    <source>
        <dbReference type="EMBL" id="OCH91605.1"/>
    </source>
</evidence>
<keyword evidence="5 9" id="KW-0479">Metal-binding</keyword>
<evidence type="ECO:0000256" key="10">
    <source>
        <dbReference type="RuleBase" id="RU000461"/>
    </source>
</evidence>
<dbReference type="SUPFAM" id="SSF48264">
    <property type="entry name" value="Cytochrome P450"/>
    <property type="match status" value="1"/>
</dbReference>
<dbReference type="Gene3D" id="1.10.630.10">
    <property type="entry name" value="Cytochrome P450"/>
    <property type="match status" value="1"/>
</dbReference>
<accession>A0A8E2B4M8</accession>
<keyword evidence="4 9" id="KW-0349">Heme</keyword>
<evidence type="ECO:0000256" key="8">
    <source>
        <dbReference type="ARBA" id="ARBA00023033"/>
    </source>
</evidence>
<dbReference type="InterPro" id="IPR002401">
    <property type="entry name" value="Cyt_P450_E_grp-I"/>
</dbReference>
<dbReference type="PRINTS" id="PR00385">
    <property type="entry name" value="P450"/>
</dbReference>
<evidence type="ECO:0000256" key="6">
    <source>
        <dbReference type="ARBA" id="ARBA00023002"/>
    </source>
</evidence>
<dbReference type="CDD" id="cd11061">
    <property type="entry name" value="CYP67-like"/>
    <property type="match status" value="1"/>
</dbReference>
<evidence type="ECO:0000256" key="5">
    <source>
        <dbReference type="ARBA" id="ARBA00022723"/>
    </source>
</evidence>